<dbReference type="EMBL" id="KI669463">
    <property type="protein sequence ID" value="OCF57642.1"/>
    <property type="molecule type" value="Genomic_DNA"/>
</dbReference>
<feature type="compositionally biased region" description="Basic and acidic residues" evidence="1">
    <location>
        <begin position="83"/>
        <end position="101"/>
    </location>
</feature>
<sequence length="322" mass="36015">MLTVSQMRSRSFCSTCHLLAETPIPKLGESSRSRSQSTSRPTVVKPRTGGGILSQKIDKSKEVRPIIRSGKKDLLNAVLGDPSRPKNDRSDSGNRTREAREPKHRKGGWKENLQAASLRPKDTITLDSDARIRIIGFDLTTSLPTVFRTKTSVFRSPLFNLRSIPFSNLPPRRLPPFPTERLSEWRNEQKGRCIYFSAISSKNAVSKLAVERNRSRRRFNSALEGLLNDDVGKEEARGMINNQYAYIASLTSSLHDAPFSQIQSDIILGLKYLEKSQATSSSGSTPLSLPLPLPKYIPRGKISNHVLSPTENDHENLVNRIL</sequence>
<evidence type="ECO:0000256" key="1">
    <source>
        <dbReference type="SAM" id="MobiDB-lite"/>
    </source>
</evidence>
<proteinExistence type="predicted"/>
<reference evidence="2 3" key="1">
    <citation type="submission" date="2013-07" db="EMBL/GenBank/DDBJ databases">
        <title>The Genome Sequence of Kwoniella mangroviensis CBS10435.</title>
        <authorList>
            <consortium name="The Broad Institute Genome Sequencing Platform"/>
            <person name="Cuomo C."/>
            <person name="Litvintseva A."/>
            <person name="Chen Y."/>
            <person name="Heitman J."/>
            <person name="Sun S."/>
            <person name="Springer D."/>
            <person name="Dromer F."/>
            <person name="Young S.K."/>
            <person name="Zeng Q."/>
            <person name="Gargeya S."/>
            <person name="Fitzgerald M."/>
            <person name="Abouelleil A."/>
            <person name="Alvarado L."/>
            <person name="Berlin A.M."/>
            <person name="Chapman S.B."/>
            <person name="Dewar J."/>
            <person name="Goldberg J."/>
            <person name="Griggs A."/>
            <person name="Gujja S."/>
            <person name="Hansen M."/>
            <person name="Howarth C."/>
            <person name="Imamovic A."/>
            <person name="Larimer J."/>
            <person name="McCowan C."/>
            <person name="Murphy C."/>
            <person name="Pearson M."/>
            <person name="Priest M."/>
            <person name="Roberts A."/>
            <person name="Saif S."/>
            <person name="Shea T."/>
            <person name="Sykes S."/>
            <person name="Wortman J."/>
            <person name="Nusbaum C."/>
            <person name="Birren B."/>
        </authorList>
    </citation>
    <scope>NUCLEOTIDE SEQUENCE [LARGE SCALE GENOMIC DNA]</scope>
    <source>
        <strain evidence="2 3">CBS 10435</strain>
    </source>
</reference>
<keyword evidence="3" id="KW-1185">Reference proteome</keyword>
<name>A0A1B9IQ24_9TREE</name>
<protein>
    <submittedName>
        <fullName evidence="2">Uncharacterized protein</fullName>
    </submittedName>
</protein>
<dbReference type="Proteomes" id="UP000092583">
    <property type="component" value="Unassembled WGS sequence"/>
</dbReference>
<dbReference type="OrthoDB" id="2564731at2759"/>
<accession>A0A1B9IQ24</accession>
<reference evidence="3" key="2">
    <citation type="submission" date="2013-12" db="EMBL/GenBank/DDBJ databases">
        <title>Evolution of pathogenesis and genome organization in the Tremellales.</title>
        <authorList>
            <person name="Cuomo C."/>
            <person name="Litvintseva A."/>
            <person name="Heitman J."/>
            <person name="Chen Y."/>
            <person name="Sun S."/>
            <person name="Springer D."/>
            <person name="Dromer F."/>
            <person name="Young S."/>
            <person name="Zeng Q."/>
            <person name="Chapman S."/>
            <person name="Gujja S."/>
            <person name="Saif S."/>
            <person name="Birren B."/>
        </authorList>
    </citation>
    <scope>NUCLEOTIDE SEQUENCE [LARGE SCALE GENOMIC DNA]</scope>
    <source>
        <strain evidence="3">CBS 10435</strain>
    </source>
</reference>
<feature type="region of interest" description="Disordered" evidence="1">
    <location>
        <begin position="25"/>
        <end position="111"/>
    </location>
</feature>
<dbReference type="STRING" id="1331196.A0A1B9IQ24"/>
<evidence type="ECO:0000313" key="3">
    <source>
        <dbReference type="Proteomes" id="UP000092583"/>
    </source>
</evidence>
<gene>
    <name evidence="2" type="ORF">L486_05104</name>
</gene>
<organism evidence="2 3">
    <name type="scientific">Kwoniella mangroviensis CBS 10435</name>
    <dbReference type="NCBI Taxonomy" id="1331196"/>
    <lineage>
        <taxon>Eukaryota</taxon>
        <taxon>Fungi</taxon>
        <taxon>Dikarya</taxon>
        <taxon>Basidiomycota</taxon>
        <taxon>Agaricomycotina</taxon>
        <taxon>Tremellomycetes</taxon>
        <taxon>Tremellales</taxon>
        <taxon>Cryptococcaceae</taxon>
        <taxon>Kwoniella</taxon>
    </lineage>
</organism>
<dbReference type="AlphaFoldDB" id="A0A1B9IQ24"/>
<evidence type="ECO:0000313" key="2">
    <source>
        <dbReference type="EMBL" id="OCF57642.1"/>
    </source>
</evidence>
<feature type="compositionally biased region" description="Basic and acidic residues" evidence="1">
    <location>
        <begin position="56"/>
        <end position="74"/>
    </location>
</feature>